<reference evidence="3 4" key="1">
    <citation type="journal article" date="2023" name="Insect Mol. Biol.">
        <title>Genome sequencing provides insights into the evolution of gene families encoding plant cell wall-degrading enzymes in longhorned beetles.</title>
        <authorList>
            <person name="Shin N.R."/>
            <person name="Okamura Y."/>
            <person name="Kirsch R."/>
            <person name="Pauchet Y."/>
        </authorList>
    </citation>
    <scope>NUCLEOTIDE SEQUENCE [LARGE SCALE GENOMIC DNA]</scope>
    <source>
        <strain evidence="3">EAD_L_NR</strain>
    </source>
</reference>
<name>A0AAV8VSB4_9CUCU</name>
<accession>A0AAV8VSB4</accession>
<dbReference type="GO" id="GO:0015074">
    <property type="term" value="P:DNA integration"/>
    <property type="evidence" value="ECO:0007669"/>
    <property type="project" value="InterPro"/>
</dbReference>
<evidence type="ECO:0000259" key="1">
    <source>
        <dbReference type="PROSITE" id="PS50013"/>
    </source>
</evidence>
<dbReference type="InterPro" id="IPR001584">
    <property type="entry name" value="Integrase_cat-core"/>
</dbReference>
<comment type="caution">
    <text evidence="3">The sequence shown here is derived from an EMBL/GenBank/DDBJ whole genome shotgun (WGS) entry which is preliminary data.</text>
</comment>
<dbReference type="InterPro" id="IPR000953">
    <property type="entry name" value="Chromo/chromo_shadow_dom"/>
</dbReference>
<feature type="domain" description="Integrase catalytic" evidence="2">
    <location>
        <begin position="1"/>
        <end position="167"/>
    </location>
</feature>
<dbReference type="Gene3D" id="3.30.420.10">
    <property type="entry name" value="Ribonuclease H-like superfamily/Ribonuclease H"/>
    <property type="match status" value="1"/>
</dbReference>
<organism evidence="3 4">
    <name type="scientific">Exocentrus adspersus</name>
    <dbReference type="NCBI Taxonomy" id="1586481"/>
    <lineage>
        <taxon>Eukaryota</taxon>
        <taxon>Metazoa</taxon>
        <taxon>Ecdysozoa</taxon>
        <taxon>Arthropoda</taxon>
        <taxon>Hexapoda</taxon>
        <taxon>Insecta</taxon>
        <taxon>Pterygota</taxon>
        <taxon>Neoptera</taxon>
        <taxon>Endopterygota</taxon>
        <taxon>Coleoptera</taxon>
        <taxon>Polyphaga</taxon>
        <taxon>Cucujiformia</taxon>
        <taxon>Chrysomeloidea</taxon>
        <taxon>Cerambycidae</taxon>
        <taxon>Lamiinae</taxon>
        <taxon>Acanthocinini</taxon>
        <taxon>Exocentrus</taxon>
    </lineage>
</organism>
<sequence>MSSLKQDVVNEIHKPAPGNSLRRLVQVHDLNDLIQADLVEMIPYARENSGYRYILVVINVFSKYVWAEAMKNVPKNCQTDMGKEFHNQMFRKLLADLKINHYSTYSNLKASVVERVNRTLKNLMWKQFSLQGNYKWLALLPKIVHKYNNTRHRTIKMKPSEVNNENELILLDEVYGSNRKVKRNIKAGIFKKGDYVRISKYREAFAKGYTPNWSNEIIIIRKVNYTYPPTYLLADQNGQDIEGYFYRGELQKTLHNDVYLIEKVVRRKGNKLLVKWLGMDSKHNSWIDKTDMV</sequence>
<evidence type="ECO:0000313" key="3">
    <source>
        <dbReference type="EMBL" id="KAJ8916919.1"/>
    </source>
</evidence>
<dbReference type="PROSITE" id="PS50994">
    <property type="entry name" value="INTEGRASE"/>
    <property type="match status" value="1"/>
</dbReference>
<dbReference type="InterPro" id="IPR016197">
    <property type="entry name" value="Chromo-like_dom_sf"/>
</dbReference>
<dbReference type="AlphaFoldDB" id="A0AAV8VSB4"/>
<gene>
    <name evidence="3" type="ORF">NQ315_013390</name>
</gene>
<protein>
    <recommendedName>
        <fullName evidence="5">Integrase catalytic domain-containing protein</fullName>
    </recommendedName>
</protein>
<evidence type="ECO:0000259" key="2">
    <source>
        <dbReference type="PROSITE" id="PS50994"/>
    </source>
</evidence>
<dbReference type="GO" id="GO:0005694">
    <property type="term" value="C:chromosome"/>
    <property type="evidence" value="ECO:0007669"/>
    <property type="project" value="UniProtKB-ARBA"/>
</dbReference>
<dbReference type="EMBL" id="JANEYG010000038">
    <property type="protein sequence ID" value="KAJ8916919.1"/>
    <property type="molecule type" value="Genomic_DNA"/>
</dbReference>
<keyword evidence="4" id="KW-1185">Reference proteome</keyword>
<dbReference type="InterPro" id="IPR036397">
    <property type="entry name" value="RNaseH_sf"/>
</dbReference>
<dbReference type="InterPro" id="IPR012337">
    <property type="entry name" value="RNaseH-like_sf"/>
</dbReference>
<dbReference type="PROSITE" id="PS50013">
    <property type="entry name" value="CHROMO_2"/>
    <property type="match status" value="1"/>
</dbReference>
<dbReference type="PANTHER" id="PTHR46585">
    <property type="entry name" value="INTEGRASE CORE DOMAIN CONTAINING PROTEIN"/>
    <property type="match status" value="1"/>
</dbReference>
<proteinExistence type="predicted"/>
<evidence type="ECO:0000313" key="4">
    <source>
        <dbReference type="Proteomes" id="UP001159042"/>
    </source>
</evidence>
<dbReference type="Proteomes" id="UP001159042">
    <property type="component" value="Unassembled WGS sequence"/>
</dbReference>
<dbReference type="PANTHER" id="PTHR46585:SF1">
    <property type="entry name" value="CHROMO DOMAIN-CONTAINING PROTEIN"/>
    <property type="match status" value="1"/>
</dbReference>
<dbReference type="GO" id="GO:0003676">
    <property type="term" value="F:nucleic acid binding"/>
    <property type="evidence" value="ECO:0007669"/>
    <property type="project" value="InterPro"/>
</dbReference>
<feature type="domain" description="Chromo" evidence="1">
    <location>
        <begin position="259"/>
        <end position="293"/>
    </location>
</feature>
<dbReference type="SUPFAM" id="SSF54160">
    <property type="entry name" value="Chromo domain-like"/>
    <property type="match status" value="1"/>
</dbReference>
<evidence type="ECO:0008006" key="5">
    <source>
        <dbReference type="Google" id="ProtNLM"/>
    </source>
</evidence>
<dbReference type="SUPFAM" id="SSF53098">
    <property type="entry name" value="Ribonuclease H-like"/>
    <property type="match status" value="1"/>
</dbReference>